<organism evidence="1 2">
    <name type="scientific">Wickerhamomyces mucosus</name>
    <dbReference type="NCBI Taxonomy" id="1378264"/>
    <lineage>
        <taxon>Eukaryota</taxon>
        <taxon>Fungi</taxon>
        <taxon>Dikarya</taxon>
        <taxon>Ascomycota</taxon>
        <taxon>Saccharomycotina</taxon>
        <taxon>Saccharomycetes</taxon>
        <taxon>Phaffomycetales</taxon>
        <taxon>Wickerhamomycetaceae</taxon>
        <taxon>Wickerhamomyces</taxon>
    </lineage>
</organism>
<dbReference type="InterPro" id="IPR011009">
    <property type="entry name" value="Kinase-like_dom_sf"/>
</dbReference>
<comment type="caution">
    <text evidence="1">The sequence shown here is derived from an EMBL/GenBank/DDBJ whole genome shotgun (WGS) entry which is preliminary data.</text>
</comment>
<reference evidence="1" key="1">
    <citation type="journal article" date="2021" name="Open Biol.">
        <title>Shared evolutionary footprints suggest mitochondrial oxidative damage underlies multiple complex I losses in fungi.</title>
        <authorList>
            <person name="Schikora-Tamarit M.A."/>
            <person name="Marcet-Houben M."/>
            <person name="Nosek J."/>
            <person name="Gabaldon T."/>
        </authorList>
    </citation>
    <scope>NUCLEOTIDE SEQUENCE</scope>
    <source>
        <strain evidence="1">CBS6341</strain>
    </source>
</reference>
<evidence type="ECO:0008006" key="3">
    <source>
        <dbReference type="Google" id="ProtNLM"/>
    </source>
</evidence>
<proteinExistence type="predicted"/>
<dbReference type="Proteomes" id="UP000769528">
    <property type="component" value="Unassembled WGS sequence"/>
</dbReference>
<dbReference type="SUPFAM" id="SSF56112">
    <property type="entry name" value="Protein kinase-like (PK-like)"/>
    <property type="match status" value="1"/>
</dbReference>
<name>A0A9P8TIL0_9ASCO</name>
<dbReference type="OrthoDB" id="10252171at2759"/>
<dbReference type="EMBL" id="JAEUBF010000026">
    <property type="protein sequence ID" value="KAH3680898.1"/>
    <property type="molecule type" value="Genomic_DNA"/>
</dbReference>
<evidence type="ECO:0000313" key="2">
    <source>
        <dbReference type="Proteomes" id="UP000769528"/>
    </source>
</evidence>
<dbReference type="Gene3D" id="1.10.510.10">
    <property type="entry name" value="Transferase(Phosphotransferase) domain 1"/>
    <property type="match status" value="1"/>
</dbReference>
<gene>
    <name evidence="1" type="ORF">WICMUC_000041</name>
</gene>
<evidence type="ECO:0000313" key="1">
    <source>
        <dbReference type="EMBL" id="KAH3680898.1"/>
    </source>
</evidence>
<dbReference type="AlphaFoldDB" id="A0A9P8TIL0"/>
<protein>
    <recommendedName>
        <fullName evidence="3">Protein kinase domain-containing protein</fullName>
    </recommendedName>
</protein>
<accession>A0A9P8TIL0</accession>
<reference evidence="1" key="2">
    <citation type="submission" date="2021-01" db="EMBL/GenBank/DDBJ databases">
        <authorList>
            <person name="Schikora-Tamarit M.A."/>
        </authorList>
    </citation>
    <scope>NUCLEOTIDE SEQUENCE</scope>
    <source>
        <strain evidence="1">CBS6341</strain>
    </source>
</reference>
<keyword evidence="2" id="KW-1185">Reference proteome</keyword>
<sequence>MNSDTGNFTVLKIFDPVRVATGKSLQYSDSKRKVNFDFSESFDFCLNVMLSREISAYMHLESKIDIPKLYQLIFFIPSAFALKKLAGGILPLTSKSENVFGGLALESEFIMERYRIPNTLEEVDEYFTTLVENAKRNLVKIHENFGLHRDIHSGNVLVTDERVVFIDFSYSLRILKEDLAKNFSGLKEEMIEEFENLKKVITEKLIKCCDEIRNNERESILEDSKFFQKSDIQKFVSEKIGEVYIDLEPDNFNLNSEGSDKADIFDFNA</sequence>